<protein>
    <submittedName>
        <fullName evidence="2">Methyltransferase, FkbM family</fullName>
    </submittedName>
</protein>
<dbReference type="GO" id="GO:0008168">
    <property type="term" value="F:methyltransferase activity"/>
    <property type="evidence" value="ECO:0007669"/>
    <property type="project" value="UniProtKB-KW"/>
</dbReference>
<gene>
    <name evidence="2" type="ORF">ERS370011_01032</name>
</gene>
<dbReference type="Proteomes" id="UP000053096">
    <property type="component" value="Unassembled WGS sequence"/>
</dbReference>
<feature type="domain" description="Methyltransferase FkbM" evidence="1">
    <location>
        <begin position="2"/>
        <end position="134"/>
    </location>
</feature>
<evidence type="ECO:0000313" key="2">
    <source>
        <dbReference type="EMBL" id="CUI53732.1"/>
    </source>
</evidence>
<organism evidence="2 3">
    <name type="scientific">Bordetella pseudohinzii</name>
    <dbReference type="NCBI Taxonomy" id="1331258"/>
    <lineage>
        <taxon>Bacteria</taxon>
        <taxon>Pseudomonadati</taxon>
        <taxon>Pseudomonadota</taxon>
        <taxon>Betaproteobacteria</taxon>
        <taxon>Burkholderiales</taxon>
        <taxon>Alcaligenaceae</taxon>
        <taxon>Bordetella</taxon>
    </lineage>
</organism>
<name>A0A0M7DKA0_9BORD</name>
<accession>A0A0M7DKA0</accession>
<keyword evidence="2" id="KW-0489">Methyltransferase</keyword>
<dbReference type="InterPro" id="IPR052514">
    <property type="entry name" value="SAM-dependent_MTase"/>
</dbReference>
<dbReference type="Gene3D" id="3.40.50.150">
    <property type="entry name" value="Vaccinia Virus protein VP39"/>
    <property type="match status" value="1"/>
</dbReference>
<dbReference type="InterPro" id="IPR006342">
    <property type="entry name" value="FkbM_mtfrase"/>
</dbReference>
<dbReference type="EMBL" id="CYTV01000002">
    <property type="protein sequence ID" value="CUI53732.1"/>
    <property type="molecule type" value="Genomic_DNA"/>
</dbReference>
<dbReference type="PANTHER" id="PTHR34203:SF15">
    <property type="entry name" value="SLL1173 PROTEIN"/>
    <property type="match status" value="1"/>
</dbReference>
<evidence type="ECO:0000259" key="1">
    <source>
        <dbReference type="Pfam" id="PF05050"/>
    </source>
</evidence>
<dbReference type="SUPFAM" id="SSF53335">
    <property type="entry name" value="S-adenosyl-L-methionine-dependent methyltransferases"/>
    <property type="match status" value="1"/>
</dbReference>
<sequence length="192" mass="21112">MIAFEPQSFNYRCLLANVHLNEVVDKVDLRQVALAGEPGRIALAQVVAGDFGSFSSQAERLARADNKGLDASRFEISASTLNAELQGYASAISIIKLDVEGQELDVLRGATTIIAQSLPVIAVECSTRSQYENTKLLLAAFDYFVIDSTNSRPTFIFLTRRNPHHIQMLSKYLEMSSVGKFSSNTNFNDAKS</sequence>
<dbReference type="Pfam" id="PF05050">
    <property type="entry name" value="Methyltransf_21"/>
    <property type="match status" value="1"/>
</dbReference>
<proteinExistence type="predicted"/>
<evidence type="ECO:0000313" key="3">
    <source>
        <dbReference type="Proteomes" id="UP000053096"/>
    </source>
</evidence>
<keyword evidence="2" id="KW-0808">Transferase</keyword>
<dbReference type="GO" id="GO:0032259">
    <property type="term" value="P:methylation"/>
    <property type="evidence" value="ECO:0007669"/>
    <property type="project" value="UniProtKB-KW"/>
</dbReference>
<dbReference type="NCBIfam" id="TIGR01444">
    <property type="entry name" value="fkbM_fam"/>
    <property type="match status" value="1"/>
</dbReference>
<dbReference type="InterPro" id="IPR029063">
    <property type="entry name" value="SAM-dependent_MTases_sf"/>
</dbReference>
<reference evidence="2 3" key="1">
    <citation type="submission" date="2015-09" db="EMBL/GenBank/DDBJ databases">
        <authorList>
            <person name="Jackson K.R."/>
            <person name="Lunt B.L."/>
            <person name="Fisher J.N.B."/>
            <person name="Gardner A.V."/>
            <person name="Bailey M.E."/>
            <person name="Deus L.M."/>
            <person name="Earl A.S."/>
            <person name="Gibby P.D."/>
            <person name="Hartmann K.A."/>
            <person name="Liu J.E."/>
            <person name="Manci A.M."/>
            <person name="Nielsen D.A."/>
            <person name="Solomon M.B."/>
            <person name="Breakwell D.P."/>
            <person name="Burnett S.H."/>
            <person name="Grose J.H."/>
        </authorList>
    </citation>
    <scope>NUCLEOTIDE SEQUENCE [LARGE SCALE GENOMIC DNA]</scope>
    <source>
        <strain evidence="2 3">2789STDY5608636</strain>
    </source>
</reference>
<dbReference type="PANTHER" id="PTHR34203">
    <property type="entry name" value="METHYLTRANSFERASE, FKBM FAMILY PROTEIN"/>
    <property type="match status" value="1"/>
</dbReference>
<dbReference type="AlphaFoldDB" id="A0A0M7DKA0"/>